<proteinExistence type="predicted"/>
<evidence type="ECO:0000313" key="1">
    <source>
        <dbReference type="EMBL" id="KAA8495396.1"/>
    </source>
</evidence>
<comment type="caution">
    <text evidence="1">The sequence shown here is derived from an EMBL/GenBank/DDBJ whole genome shotgun (WGS) entry which is preliminary data.</text>
</comment>
<evidence type="ECO:0000313" key="2">
    <source>
        <dbReference type="Proteomes" id="UP000324585"/>
    </source>
</evidence>
<protein>
    <submittedName>
        <fullName evidence="1">Uncharacterized protein</fullName>
    </submittedName>
</protein>
<dbReference type="EMBL" id="VRMN01000003">
    <property type="protein sequence ID" value="KAA8495396.1"/>
    <property type="molecule type" value="Genomic_DNA"/>
</dbReference>
<dbReference type="OrthoDB" id="539213at2759"/>
<name>A0A5J4YVK1_PORPP</name>
<gene>
    <name evidence="1" type="ORF">FVE85_1551</name>
</gene>
<dbReference type="Proteomes" id="UP000324585">
    <property type="component" value="Unassembled WGS sequence"/>
</dbReference>
<sequence>MAAKHVPPENDRANLAAGVKKKWADKTLRELCRCPLAALSGVPQSVENYFRDQQVRTVEELAAWKYAEIASGLVLLSKFEKPRHIGTIYTGFNFYKALDKEVQSLPLAQIIEKPPDFLHGISGAAAMDLHRIGIATLKDLAYYKPYLCAKGIVRMAKYEE</sequence>
<accession>A0A5J4YVK1</accession>
<keyword evidence="2" id="KW-1185">Reference proteome</keyword>
<dbReference type="AlphaFoldDB" id="A0A5J4YVK1"/>
<organism evidence="1 2">
    <name type="scientific">Porphyridium purpureum</name>
    <name type="common">Red alga</name>
    <name type="synonym">Porphyridium cruentum</name>
    <dbReference type="NCBI Taxonomy" id="35688"/>
    <lineage>
        <taxon>Eukaryota</taxon>
        <taxon>Rhodophyta</taxon>
        <taxon>Bangiophyceae</taxon>
        <taxon>Porphyridiales</taxon>
        <taxon>Porphyridiaceae</taxon>
        <taxon>Porphyridium</taxon>
    </lineage>
</organism>
<reference evidence="2" key="1">
    <citation type="journal article" date="2019" name="Nat. Commun.">
        <title>Expansion of phycobilisome linker gene families in mesophilic red algae.</title>
        <authorList>
            <person name="Lee J."/>
            <person name="Kim D."/>
            <person name="Bhattacharya D."/>
            <person name="Yoon H.S."/>
        </authorList>
    </citation>
    <scope>NUCLEOTIDE SEQUENCE [LARGE SCALE GENOMIC DNA]</scope>
    <source>
        <strain evidence="2">CCMP 1328</strain>
    </source>
</reference>